<dbReference type="RefSeq" id="WP_121877170.1">
    <property type="nucleotide sequence ID" value="NZ_REFJ01000004.1"/>
</dbReference>
<name>A0A3M0A4V5_9GAMM</name>
<protein>
    <submittedName>
        <fullName evidence="1">Uncharacterized protein</fullName>
    </submittedName>
</protein>
<sequence>MDVVNRLPKIESFCLFSCAQTGAVSYGKLANIRRSNHQLEFQDHRGSWYTSCESLARHKQTVEAICA</sequence>
<accession>A0A3M0A4V5</accession>
<dbReference type="AlphaFoldDB" id="A0A3M0A4V5"/>
<evidence type="ECO:0000313" key="1">
    <source>
        <dbReference type="EMBL" id="RMA79414.1"/>
    </source>
</evidence>
<comment type="caution">
    <text evidence="1">The sequence shown here is derived from an EMBL/GenBank/DDBJ whole genome shotgun (WGS) entry which is preliminary data.</text>
</comment>
<keyword evidence="2" id="KW-1185">Reference proteome</keyword>
<reference evidence="1 2" key="1">
    <citation type="submission" date="2018-10" db="EMBL/GenBank/DDBJ databases">
        <title>Genomic Encyclopedia of Type Strains, Phase IV (KMG-IV): sequencing the most valuable type-strain genomes for metagenomic binning, comparative biology and taxonomic classification.</title>
        <authorList>
            <person name="Goeker M."/>
        </authorList>
    </citation>
    <scope>NUCLEOTIDE SEQUENCE [LARGE SCALE GENOMIC DNA]</scope>
    <source>
        <strain evidence="1 2">DSM 25080</strain>
    </source>
</reference>
<evidence type="ECO:0000313" key="2">
    <source>
        <dbReference type="Proteomes" id="UP000267187"/>
    </source>
</evidence>
<proteinExistence type="predicted"/>
<organism evidence="1 2">
    <name type="scientific">Umboniibacter marinipuniceus</name>
    <dbReference type="NCBI Taxonomy" id="569599"/>
    <lineage>
        <taxon>Bacteria</taxon>
        <taxon>Pseudomonadati</taxon>
        <taxon>Pseudomonadota</taxon>
        <taxon>Gammaproteobacteria</taxon>
        <taxon>Cellvibrionales</taxon>
        <taxon>Cellvibrionaceae</taxon>
        <taxon>Umboniibacter</taxon>
    </lineage>
</organism>
<dbReference type="EMBL" id="REFJ01000004">
    <property type="protein sequence ID" value="RMA79414.1"/>
    <property type="molecule type" value="Genomic_DNA"/>
</dbReference>
<dbReference type="Proteomes" id="UP000267187">
    <property type="component" value="Unassembled WGS sequence"/>
</dbReference>
<gene>
    <name evidence="1" type="ORF">DFR27_1855</name>
</gene>